<dbReference type="AlphaFoldDB" id="A0A1M3SZK1"/>
<reference evidence="3" key="1">
    <citation type="journal article" date="2017" name="Genome Biol.">
        <title>Comparative genomics reveals high biological diversity and specific adaptations in the industrially and medically important fungal genus Aspergillus.</title>
        <authorList>
            <person name="de Vries R.P."/>
            <person name="Riley R."/>
            <person name="Wiebenga A."/>
            <person name="Aguilar-Osorio G."/>
            <person name="Amillis S."/>
            <person name="Uchima C.A."/>
            <person name="Anderluh G."/>
            <person name="Asadollahi M."/>
            <person name="Askin M."/>
            <person name="Barry K."/>
            <person name="Battaglia E."/>
            <person name="Bayram O."/>
            <person name="Benocci T."/>
            <person name="Braus-Stromeyer S.A."/>
            <person name="Caldana C."/>
            <person name="Canovas D."/>
            <person name="Cerqueira G.C."/>
            <person name="Chen F."/>
            <person name="Chen W."/>
            <person name="Choi C."/>
            <person name="Clum A."/>
            <person name="Dos Santos R.A."/>
            <person name="Damasio A.R."/>
            <person name="Diallinas G."/>
            <person name="Emri T."/>
            <person name="Fekete E."/>
            <person name="Flipphi M."/>
            <person name="Freyberg S."/>
            <person name="Gallo A."/>
            <person name="Gournas C."/>
            <person name="Habgood R."/>
            <person name="Hainaut M."/>
            <person name="Harispe M.L."/>
            <person name="Henrissat B."/>
            <person name="Hilden K.S."/>
            <person name="Hope R."/>
            <person name="Hossain A."/>
            <person name="Karabika E."/>
            <person name="Karaffa L."/>
            <person name="Karanyi Z."/>
            <person name="Krasevec N."/>
            <person name="Kuo A."/>
            <person name="Kusch H."/>
            <person name="LaButti K."/>
            <person name="Lagendijk E.L."/>
            <person name="Lapidus A."/>
            <person name="Levasseur A."/>
            <person name="Lindquist E."/>
            <person name="Lipzen A."/>
            <person name="Logrieco A.F."/>
            <person name="MacCabe A."/>
            <person name="Maekelae M.R."/>
            <person name="Malavazi I."/>
            <person name="Melin P."/>
            <person name="Meyer V."/>
            <person name="Mielnichuk N."/>
            <person name="Miskei M."/>
            <person name="Molnar A.P."/>
            <person name="Mule G."/>
            <person name="Ngan C.Y."/>
            <person name="Orejas M."/>
            <person name="Orosz E."/>
            <person name="Ouedraogo J.P."/>
            <person name="Overkamp K.M."/>
            <person name="Park H.-S."/>
            <person name="Perrone G."/>
            <person name="Piumi F."/>
            <person name="Punt P.J."/>
            <person name="Ram A.F."/>
            <person name="Ramon A."/>
            <person name="Rauscher S."/>
            <person name="Record E."/>
            <person name="Riano-Pachon D.M."/>
            <person name="Robert V."/>
            <person name="Roehrig J."/>
            <person name="Ruller R."/>
            <person name="Salamov A."/>
            <person name="Salih N.S."/>
            <person name="Samson R.A."/>
            <person name="Sandor E."/>
            <person name="Sanguinetti M."/>
            <person name="Schuetze T."/>
            <person name="Sepcic K."/>
            <person name="Shelest E."/>
            <person name="Sherlock G."/>
            <person name="Sophianopoulou V."/>
            <person name="Squina F.M."/>
            <person name="Sun H."/>
            <person name="Susca A."/>
            <person name="Todd R.B."/>
            <person name="Tsang A."/>
            <person name="Unkles S.E."/>
            <person name="van de Wiele N."/>
            <person name="van Rossen-Uffink D."/>
            <person name="Oliveira J.V."/>
            <person name="Vesth T.C."/>
            <person name="Visser J."/>
            <person name="Yu J.-H."/>
            <person name="Zhou M."/>
            <person name="Andersen M.R."/>
            <person name="Archer D.B."/>
            <person name="Baker S.E."/>
            <person name="Benoit I."/>
            <person name="Brakhage A.A."/>
            <person name="Braus G.H."/>
            <person name="Fischer R."/>
            <person name="Frisvad J.C."/>
            <person name="Goldman G.H."/>
            <person name="Houbraken J."/>
            <person name="Oakley B."/>
            <person name="Pocsi I."/>
            <person name="Scazzocchio C."/>
            <person name="Seiboth B."/>
            <person name="vanKuyk P.A."/>
            <person name="Wortman J."/>
            <person name="Dyer P.S."/>
            <person name="Grigoriev I.V."/>
        </authorList>
    </citation>
    <scope>NUCLEOTIDE SEQUENCE [LARGE SCALE GENOMIC DNA]</scope>
    <source>
        <strain evidence="3">CBS 106.47</strain>
    </source>
</reference>
<dbReference type="Proteomes" id="UP000184063">
    <property type="component" value="Unassembled WGS sequence"/>
</dbReference>
<dbReference type="VEuPathDB" id="FungiDB:ASPFODRAFT_518259"/>
<sequence>MDRVMPGWVNRLLYSGQACSTDQKLRSAAALDTQLTFSSAHQQTEHGPGFARSGPGKESPDLTNERLTSEPDK</sequence>
<evidence type="ECO:0000256" key="1">
    <source>
        <dbReference type="SAM" id="MobiDB-lite"/>
    </source>
</evidence>
<protein>
    <submittedName>
        <fullName evidence="2">Uncharacterized protein</fullName>
    </submittedName>
</protein>
<feature type="compositionally biased region" description="Basic and acidic residues" evidence="1">
    <location>
        <begin position="58"/>
        <end position="73"/>
    </location>
</feature>
<proteinExistence type="predicted"/>
<gene>
    <name evidence="2" type="ORF">ASPFODRAFT_518259</name>
</gene>
<feature type="region of interest" description="Disordered" evidence="1">
    <location>
        <begin position="38"/>
        <end position="73"/>
    </location>
</feature>
<dbReference type="EMBL" id="KV878266">
    <property type="protein sequence ID" value="OJZ79908.1"/>
    <property type="molecule type" value="Genomic_DNA"/>
</dbReference>
<name>A0A1M3SZK1_ASPLC</name>
<organism evidence="2 3">
    <name type="scientific">Aspergillus luchuensis (strain CBS 106.47)</name>
    <dbReference type="NCBI Taxonomy" id="1137211"/>
    <lineage>
        <taxon>Eukaryota</taxon>
        <taxon>Fungi</taxon>
        <taxon>Dikarya</taxon>
        <taxon>Ascomycota</taxon>
        <taxon>Pezizomycotina</taxon>
        <taxon>Eurotiomycetes</taxon>
        <taxon>Eurotiomycetidae</taxon>
        <taxon>Eurotiales</taxon>
        <taxon>Aspergillaceae</taxon>
        <taxon>Aspergillus</taxon>
        <taxon>Aspergillus subgen. Circumdati</taxon>
    </lineage>
</organism>
<evidence type="ECO:0000313" key="2">
    <source>
        <dbReference type="EMBL" id="OJZ79908.1"/>
    </source>
</evidence>
<accession>A0A1M3SZK1</accession>
<evidence type="ECO:0000313" key="3">
    <source>
        <dbReference type="Proteomes" id="UP000184063"/>
    </source>
</evidence>